<dbReference type="EMBL" id="QLII01000001">
    <property type="protein sequence ID" value="RAI77320.1"/>
    <property type="molecule type" value="Genomic_DNA"/>
</dbReference>
<feature type="transmembrane region" description="Helical" evidence="1">
    <location>
        <begin position="83"/>
        <end position="99"/>
    </location>
</feature>
<keyword evidence="1" id="KW-0472">Membrane</keyword>
<reference evidence="2 3" key="1">
    <citation type="submission" date="2018-06" db="EMBL/GenBank/DDBJ databases">
        <title>Spirosoma sp. HMF3257 Genome sequencing and assembly.</title>
        <authorList>
            <person name="Kang H."/>
            <person name="Cha I."/>
            <person name="Kim H."/>
            <person name="Kang J."/>
            <person name="Joh K."/>
        </authorList>
    </citation>
    <scope>NUCLEOTIDE SEQUENCE [LARGE SCALE GENOMIC DNA]</scope>
    <source>
        <strain evidence="2 3">HMF3257</strain>
    </source>
</reference>
<keyword evidence="3" id="KW-1185">Reference proteome</keyword>
<sequence length="148" mass="16502">MRALINLIRFSLLLLIAIIVYTKPLLAQGMSVTDTAQFNNLFSNQHKYLVNDSLDKLPIKFLKLDWLKKNDNKANNSQKVGKILGYTGLGLLLSSIFISKVDKQFGKGVFIAGCAVAPIALFFSIRGKKIKDRVPSTNKAYVEKPLTE</sequence>
<keyword evidence="1" id="KW-0812">Transmembrane</keyword>
<comment type="caution">
    <text evidence="2">The sequence shown here is derived from an EMBL/GenBank/DDBJ whole genome shotgun (WGS) entry which is preliminary data.</text>
</comment>
<evidence type="ECO:0000256" key="1">
    <source>
        <dbReference type="SAM" id="Phobius"/>
    </source>
</evidence>
<name>A0A327NPM6_9BACT</name>
<dbReference type="AlphaFoldDB" id="A0A327NPM6"/>
<accession>A0A327NPM6</accession>
<feature type="transmembrane region" description="Helical" evidence="1">
    <location>
        <begin position="6"/>
        <end position="22"/>
    </location>
</feature>
<proteinExistence type="predicted"/>
<feature type="transmembrane region" description="Helical" evidence="1">
    <location>
        <begin position="105"/>
        <end position="125"/>
    </location>
</feature>
<evidence type="ECO:0000313" key="3">
    <source>
        <dbReference type="Proteomes" id="UP000249016"/>
    </source>
</evidence>
<keyword evidence="1" id="KW-1133">Transmembrane helix</keyword>
<evidence type="ECO:0000313" key="2">
    <source>
        <dbReference type="EMBL" id="RAI77320.1"/>
    </source>
</evidence>
<protein>
    <submittedName>
        <fullName evidence="2">Uncharacterized protein</fullName>
    </submittedName>
</protein>
<organism evidence="2 3">
    <name type="scientific">Spirosoma telluris</name>
    <dbReference type="NCBI Taxonomy" id="2183553"/>
    <lineage>
        <taxon>Bacteria</taxon>
        <taxon>Pseudomonadati</taxon>
        <taxon>Bacteroidota</taxon>
        <taxon>Cytophagia</taxon>
        <taxon>Cytophagales</taxon>
        <taxon>Cytophagaceae</taxon>
        <taxon>Spirosoma</taxon>
    </lineage>
</organism>
<dbReference type="Proteomes" id="UP000249016">
    <property type="component" value="Unassembled WGS sequence"/>
</dbReference>
<gene>
    <name evidence="2" type="ORF">HMF3257_29785</name>
</gene>